<protein>
    <submittedName>
        <fullName evidence="1">Uncharacterized protein</fullName>
    </submittedName>
</protein>
<dbReference type="Proteomes" id="UP000479710">
    <property type="component" value="Unassembled WGS sequence"/>
</dbReference>
<proteinExistence type="predicted"/>
<accession>A0A6G1DKB1</accession>
<evidence type="ECO:0000313" key="2">
    <source>
        <dbReference type="Proteomes" id="UP000479710"/>
    </source>
</evidence>
<evidence type="ECO:0000313" key="1">
    <source>
        <dbReference type="EMBL" id="KAF0912652.1"/>
    </source>
</evidence>
<organism evidence="1 2">
    <name type="scientific">Oryza meyeriana var. granulata</name>
    <dbReference type="NCBI Taxonomy" id="110450"/>
    <lineage>
        <taxon>Eukaryota</taxon>
        <taxon>Viridiplantae</taxon>
        <taxon>Streptophyta</taxon>
        <taxon>Embryophyta</taxon>
        <taxon>Tracheophyta</taxon>
        <taxon>Spermatophyta</taxon>
        <taxon>Magnoliopsida</taxon>
        <taxon>Liliopsida</taxon>
        <taxon>Poales</taxon>
        <taxon>Poaceae</taxon>
        <taxon>BOP clade</taxon>
        <taxon>Oryzoideae</taxon>
        <taxon>Oryzeae</taxon>
        <taxon>Oryzinae</taxon>
        <taxon>Oryza</taxon>
        <taxon>Oryza meyeriana</taxon>
    </lineage>
</organism>
<gene>
    <name evidence="1" type="ORF">E2562_018913</name>
</gene>
<reference evidence="1 2" key="1">
    <citation type="submission" date="2019-11" db="EMBL/GenBank/DDBJ databases">
        <title>Whole genome sequence of Oryza granulata.</title>
        <authorList>
            <person name="Li W."/>
        </authorList>
    </citation>
    <scope>NUCLEOTIDE SEQUENCE [LARGE SCALE GENOMIC DNA]</scope>
    <source>
        <strain evidence="2">cv. Menghai</strain>
        <tissue evidence="1">Leaf</tissue>
    </source>
</reference>
<sequence length="71" mass="7496">MLRPIIVCPCGARVSRSQTGATGYHWSSQSNYCSFAGISSSAHGSGVSPATADIDIDSRRALHAPHTYEAM</sequence>
<keyword evidence="2" id="KW-1185">Reference proteome</keyword>
<name>A0A6G1DKB1_9ORYZ</name>
<dbReference type="EMBL" id="SPHZ02000006">
    <property type="protein sequence ID" value="KAF0912652.1"/>
    <property type="molecule type" value="Genomic_DNA"/>
</dbReference>
<comment type="caution">
    <text evidence="1">The sequence shown here is derived from an EMBL/GenBank/DDBJ whole genome shotgun (WGS) entry which is preliminary data.</text>
</comment>
<dbReference type="AlphaFoldDB" id="A0A6G1DKB1"/>